<evidence type="ECO:0000256" key="1">
    <source>
        <dbReference type="SAM" id="MobiDB-lite"/>
    </source>
</evidence>
<dbReference type="Proteomes" id="UP001049176">
    <property type="component" value="Chromosome 5"/>
</dbReference>
<protein>
    <submittedName>
        <fullName evidence="2">Uncharacterized protein</fullName>
    </submittedName>
</protein>
<accession>A0A9P7USZ5</accession>
<evidence type="ECO:0000313" key="3">
    <source>
        <dbReference type="Proteomes" id="UP001049176"/>
    </source>
</evidence>
<proteinExistence type="predicted"/>
<gene>
    <name evidence="2" type="ORF">E1B28_009260</name>
</gene>
<dbReference type="AlphaFoldDB" id="A0A9P7USZ5"/>
<sequence>MSPAFSELSMLMQQSALLESRLLIGDYPDESGAKREVVGRGANEKGREKERVHTKPRS</sequence>
<dbReference type="KEGG" id="more:E1B28_009260"/>
<dbReference type="EMBL" id="CM032185">
    <property type="protein sequence ID" value="KAG7092958.1"/>
    <property type="molecule type" value="Genomic_DNA"/>
</dbReference>
<feature type="region of interest" description="Disordered" evidence="1">
    <location>
        <begin position="29"/>
        <end position="58"/>
    </location>
</feature>
<evidence type="ECO:0000313" key="2">
    <source>
        <dbReference type="EMBL" id="KAG7092958.1"/>
    </source>
</evidence>
<keyword evidence="3" id="KW-1185">Reference proteome</keyword>
<feature type="compositionally biased region" description="Basic and acidic residues" evidence="1">
    <location>
        <begin position="31"/>
        <end position="58"/>
    </location>
</feature>
<comment type="caution">
    <text evidence="2">The sequence shown here is derived from an EMBL/GenBank/DDBJ whole genome shotgun (WGS) entry which is preliminary data.</text>
</comment>
<name>A0A9P7USZ5_9AGAR</name>
<dbReference type="RefSeq" id="XP_043009428.1">
    <property type="nucleotide sequence ID" value="XM_043154138.1"/>
</dbReference>
<reference evidence="2" key="1">
    <citation type="journal article" date="2021" name="Genome Biol. Evol.">
        <title>The assembled and annotated genome of the fairy-ring fungus Marasmius oreades.</title>
        <authorList>
            <person name="Hiltunen M."/>
            <person name="Ament-Velasquez S.L."/>
            <person name="Johannesson H."/>
        </authorList>
    </citation>
    <scope>NUCLEOTIDE SEQUENCE</scope>
    <source>
        <strain evidence="2">03SP1</strain>
    </source>
</reference>
<dbReference type="GeneID" id="66078336"/>
<organism evidence="2 3">
    <name type="scientific">Marasmius oreades</name>
    <name type="common">fairy-ring Marasmius</name>
    <dbReference type="NCBI Taxonomy" id="181124"/>
    <lineage>
        <taxon>Eukaryota</taxon>
        <taxon>Fungi</taxon>
        <taxon>Dikarya</taxon>
        <taxon>Basidiomycota</taxon>
        <taxon>Agaricomycotina</taxon>
        <taxon>Agaricomycetes</taxon>
        <taxon>Agaricomycetidae</taxon>
        <taxon>Agaricales</taxon>
        <taxon>Marasmiineae</taxon>
        <taxon>Marasmiaceae</taxon>
        <taxon>Marasmius</taxon>
    </lineage>
</organism>